<dbReference type="AlphaFoldDB" id="A0A9X8Y831"/>
<dbReference type="EC" id="5.6.2.4" evidence="12"/>
<dbReference type="PROSITE" id="PS51192">
    <property type="entry name" value="HELICASE_ATP_BIND_1"/>
    <property type="match status" value="1"/>
</dbReference>
<comment type="cofactor">
    <cofactor evidence="12">
        <name>Zn(2+)</name>
        <dbReference type="ChEBI" id="CHEBI:29105"/>
    </cofactor>
    <text evidence="12">Binds 2 zinc ions per subunit.</text>
</comment>
<dbReference type="HAMAP" id="MF_00983">
    <property type="entry name" value="PriA"/>
    <property type="match status" value="1"/>
</dbReference>
<dbReference type="InterPro" id="IPR042115">
    <property type="entry name" value="PriA_3primeBD_sf"/>
</dbReference>
<proteinExistence type="inferred from homology"/>
<keyword evidence="4 12" id="KW-0547">Nucleotide-binding</keyword>
<feature type="binding site" evidence="12">
    <location>
        <position position="513"/>
    </location>
    <ligand>
        <name>Zn(2+)</name>
        <dbReference type="ChEBI" id="CHEBI:29105"/>
        <label>1</label>
    </ligand>
</feature>
<evidence type="ECO:0000256" key="3">
    <source>
        <dbReference type="ARBA" id="ARBA00022723"/>
    </source>
</evidence>
<dbReference type="GO" id="GO:0003677">
    <property type="term" value="F:DNA binding"/>
    <property type="evidence" value="ECO:0007669"/>
    <property type="project" value="UniProtKB-UniRule"/>
</dbReference>
<comment type="catalytic activity">
    <reaction evidence="12">
        <text>Couples ATP hydrolysis with the unwinding of duplex DNA by translocating in the 3'-5' direction.</text>
        <dbReference type="EC" id="5.6.2.4"/>
    </reaction>
</comment>
<gene>
    <name evidence="12" type="primary">priA</name>
    <name evidence="14" type="ORF">EDD78_10781</name>
</gene>
<evidence type="ECO:0000256" key="1">
    <source>
        <dbReference type="ARBA" id="ARBA00022515"/>
    </source>
</evidence>
<evidence type="ECO:0000256" key="7">
    <source>
        <dbReference type="ARBA" id="ARBA00022833"/>
    </source>
</evidence>
<dbReference type="InterPro" id="IPR001650">
    <property type="entry name" value="Helicase_C-like"/>
</dbReference>
<comment type="similarity">
    <text evidence="12">Belongs to the helicase family. PriA subfamily.</text>
</comment>
<sequence length="809" mass="90647">MPQVAQVAVDKATSSFDKLFSYRVPREMEGTLRPGCRVMVPFGAGNRKRQGMVFALAEAAEDATLKPVSAQLDENPVLSAELLALSKHLRDTVFCTYYEAVRLMVPAALDTKVEHSYALNPDWEEDGALSADESLVLGYLAHRRAPTREKAVCDALGFADERVLRTLYERGALVREEELRRRVLDDKITMVRLCREEGASMTQKQRAVYEFLQECGTASLKECCYYAAVTRAVVDNMQKKGLVEYYEREVYRNPYRDRVHKAGEEIVLSGEQQQALSALEEIQKKGEYAVSLLFGVTGSGKTQVFLKLAQQVVKVGRGVLVLVPEIALTPQTIGKFQCCFGGSVAVIHSALSLGERLDEFKRIRRGEASVVVGTRSAVFAPIENLGLIIIDEEQEQSYKSEKTPRFHARDVAKWRAHYHSTQLLLASATPSVESYYQAKNGKYALIPLRGRYTGSRLPDVYIIDTAAEGLAAGSSVLSQRLCDELYHNLQAGEQSILLLNRRGYHTLVKCKDCSEVARCPNCSVSLTYHSANDSLCCHYCGYIQPRESPCGECGGQLTRWQGAGTQRVEEELKSLYPGARVLRMDMDTTMHKFSHEEYFGRFAAHEYDIMVGTQMVAKGLNFPDVTLVGVLGTDQWLFSDDFRSFERTFGLLTQVVGRAGRSEKRGRAFVQTMWPQNPVIEQAAAQHYEQFFAQEIGTRRLGLYPPFCDVCALGVTSPDEEAAKAASQQLSAILGRIAAQSYPDLPLRVLGPSDFALYKMGGKYRRKLILKCRNNARTRALLRQVLAAFEEQKQKKKVTVFVDMYYDNF</sequence>
<dbReference type="InterPro" id="IPR041222">
    <property type="entry name" value="PriA_3primeBD"/>
</dbReference>
<dbReference type="GO" id="GO:0006302">
    <property type="term" value="P:double-strand break repair"/>
    <property type="evidence" value="ECO:0007669"/>
    <property type="project" value="InterPro"/>
</dbReference>
<comment type="caution">
    <text evidence="14">The sequence shown here is derived from an EMBL/GenBank/DDBJ whole genome shotgun (WGS) entry which is preliminary data.</text>
</comment>
<dbReference type="SMART" id="SM00490">
    <property type="entry name" value="HELICc"/>
    <property type="match status" value="1"/>
</dbReference>
<feature type="binding site" evidence="12">
    <location>
        <position position="510"/>
    </location>
    <ligand>
        <name>Zn(2+)</name>
        <dbReference type="ChEBI" id="CHEBI:29105"/>
        <label>1</label>
    </ligand>
</feature>
<dbReference type="FunFam" id="3.40.1440.60:FF:000001">
    <property type="entry name" value="Primosomal protein N"/>
    <property type="match status" value="1"/>
</dbReference>
<dbReference type="GO" id="GO:0005524">
    <property type="term" value="F:ATP binding"/>
    <property type="evidence" value="ECO:0007669"/>
    <property type="project" value="UniProtKB-UniRule"/>
</dbReference>
<dbReference type="Pfam" id="PF00270">
    <property type="entry name" value="DEAD"/>
    <property type="match status" value="1"/>
</dbReference>
<dbReference type="Proteomes" id="UP000294682">
    <property type="component" value="Unassembled WGS sequence"/>
</dbReference>
<keyword evidence="7 12" id="KW-0862">Zinc</keyword>
<keyword evidence="15" id="KW-1185">Reference proteome</keyword>
<dbReference type="PANTHER" id="PTHR30580:SF0">
    <property type="entry name" value="PRIMOSOMAL PROTEIN N"/>
    <property type="match status" value="1"/>
</dbReference>
<accession>A0A9X8Y831</accession>
<evidence type="ECO:0000256" key="2">
    <source>
        <dbReference type="ARBA" id="ARBA00022705"/>
    </source>
</evidence>
<dbReference type="GO" id="GO:0006310">
    <property type="term" value="P:DNA recombination"/>
    <property type="evidence" value="ECO:0007669"/>
    <property type="project" value="InterPro"/>
</dbReference>
<feature type="domain" description="Helicase ATP-binding" evidence="13">
    <location>
        <begin position="282"/>
        <end position="448"/>
    </location>
</feature>
<evidence type="ECO:0000256" key="4">
    <source>
        <dbReference type="ARBA" id="ARBA00022741"/>
    </source>
</evidence>
<feature type="binding site" evidence="12">
    <location>
        <position position="540"/>
    </location>
    <ligand>
        <name>Zn(2+)</name>
        <dbReference type="ChEBI" id="CHEBI:29105"/>
        <label>2</label>
    </ligand>
</feature>
<evidence type="ECO:0000259" key="13">
    <source>
        <dbReference type="PROSITE" id="PS51192"/>
    </source>
</evidence>
<feature type="binding site" evidence="12">
    <location>
        <position position="550"/>
    </location>
    <ligand>
        <name>Zn(2+)</name>
        <dbReference type="ChEBI" id="CHEBI:29105"/>
        <label>1</label>
    </ligand>
</feature>
<dbReference type="Pfam" id="PF18319">
    <property type="entry name" value="Zn_ribbon_PriA"/>
    <property type="match status" value="1"/>
</dbReference>
<evidence type="ECO:0000256" key="5">
    <source>
        <dbReference type="ARBA" id="ARBA00022801"/>
    </source>
</evidence>
<feature type="binding site" evidence="12">
    <location>
        <position position="519"/>
    </location>
    <ligand>
        <name>Zn(2+)</name>
        <dbReference type="ChEBI" id="CHEBI:29105"/>
        <label>2</label>
    </ligand>
</feature>
<evidence type="ECO:0000256" key="8">
    <source>
        <dbReference type="ARBA" id="ARBA00022840"/>
    </source>
</evidence>
<evidence type="ECO:0000256" key="12">
    <source>
        <dbReference type="HAMAP-Rule" id="MF_00983"/>
    </source>
</evidence>
<dbReference type="SMART" id="SM00487">
    <property type="entry name" value="DEXDc"/>
    <property type="match status" value="1"/>
</dbReference>
<evidence type="ECO:0000313" key="15">
    <source>
        <dbReference type="Proteomes" id="UP000294682"/>
    </source>
</evidence>
<reference evidence="14 15" key="1">
    <citation type="submission" date="2019-03" db="EMBL/GenBank/DDBJ databases">
        <title>Genomic Encyclopedia of Type Strains, Phase IV (KMG-IV): sequencing the most valuable type-strain genomes for metagenomic binning, comparative biology and taxonomic classification.</title>
        <authorList>
            <person name="Goeker M."/>
        </authorList>
    </citation>
    <scope>NUCLEOTIDE SEQUENCE [LARGE SCALE GENOMIC DNA]</scope>
    <source>
        <strain evidence="14 15">DSM 100433</strain>
    </source>
</reference>
<keyword evidence="8 12" id="KW-0067">ATP-binding</keyword>
<name>A0A9X8Y831_9FIRM</name>
<protein>
    <recommendedName>
        <fullName evidence="12">Replication restart protein PriA</fullName>
    </recommendedName>
    <alternativeName>
        <fullName evidence="12">ATP-dependent DNA helicase PriA</fullName>
        <ecNumber evidence="12">5.6.2.4</ecNumber>
    </alternativeName>
    <alternativeName>
        <fullName evidence="12">DNA 3'-5' helicase PriA</fullName>
    </alternativeName>
</protein>
<dbReference type="FunFam" id="3.40.50.300:FF:000489">
    <property type="entry name" value="Primosome assembly protein PriA"/>
    <property type="match status" value="1"/>
</dbReference>
<dbReference type="Pfam" id="PF17764">
    <property type="entry name" value="PriA_3primeBD"/>
    <property type="match status" value="1"/>
</dbReference>
<dbReference type="PANTHER" id="PTHR30580">
    <property type="entry name" value="PRIMOSOMAL PROTEIN N"/>
    <property type="match status" value="1"/>
</dbReference>
<dbReference type="InterPro" id="IPR011545">
    <property type="entry name" value="DEAD/DEAH_box_helicase_dom"/>
</dbReference>
<comment type="subunit">
    <text evidence="12">Component of the replication restart primosome.</text>
</comment>
<dbReference type="Pfam" id="PF18074">
    <property type="entry name" value="PriA_C"/>
    <property type="match status" value="1"/>
</dbReference>
<keyword evidence="2 12" id="KW-0235">DNA replication</keyword>
<dbReference type="Gene3D" id="3.40.50.300">
    <property type="entry name" value="P-loop containing nucleotide triphosphate hydrolases"/>
    <property type="match status" value="2"/>
</dbReference>
<dbReference type="InterPro" id="IPR041236">
    <property type="entry name" value="PriA_C"/>
</dbReference>
<dbReference type="RefSeq" id="WP_132084711.1">
    <property type="nucleotide sequence ID" value="NZ_SLUK01000007.1"/>
</dbReference>
<dbReference type="NCBIfam" id="TIGR00595">
    <property type="entry name" value="priA"/>
    <property type="match status" value="1"/>
</dbReference>
<feature type="binding site" evidence="12">
    <location>
        <position position="522"/>
    </location>
    <ligand>
        <name>Zn(2+)</name>
        <dbReference type="ChEBI" id="CHEBI:29105"/>
        <label>2</label>
    </ligand>
</feature>
<dbReference type="InterPro" id="IPR005259">
    <property type="entry name" value="PriA"/>
</dbReference>
<keyword evidence="10 12" id="KW-0413">Isomerase</keyword>
<dbReference type="GO" id="GO:1990077">
    <property type="term" value="C:primosome complex"/>
    <property type="evidence" value="ECO:0007669"/>
    <property type="project" value="UniProtKB-UniRule"/>
</dbReference>
<dbReference type="GO" id="GO:0008270">
    <property type="term" value="F:zinc ion binding"/>
    <property type="evidence" value="ECO:0007669"/>
    <property type="project" value="UniProtKB-UniRule"/>
</dbReference>
<evidence type="ECO:0000256" key="6">
    <source>
        <dbReference type="ARBA" id="ARBA00022806"/>
    </source>
</evidence>
<evidence type="ECO:0000256" key="10">
    <source>
        <dbReference type="ARBA" id="ARBA00023235"/>
    </source>
</evidence>
<dbReference type="Gene3D" id="3.40.1440.60">
    <property type="entry name" value="PriA, 3(prime) DNA-binding domain"/>
    <property type="match status" value="1"/>
</dbReference>
<dbReference type="EMBL" id="SLUK01000007">
    <property type="protein sequence ID" value="TCL42980.1"/>
    <property type="molecule type" value="Genomic_DNA"/>
</dbReference>
<dbReference type="SUPFAM" id="SSF52540">
    <property type="entry name" value="P-loop containing nucleoside triphosphate hydrolases"/>
    <property type="match status" value="2"/>
</dbReference>
<keyword evidence="9 12" id="KW-0238">DNA-binding</keyword>
<dbReference type="CDD" id="cd17929">
    <property type="entry name" value="DEXHc_priA"/>
    <property type="match status" value="1"/>
</dbReference>
<comment type="catalytic activity">
    <reaction evidence="11 12">
        <text>ATP + H2O = ADP + phosphate + H(+)</text>
        <dbReference type="Rhea" id="RHEA:13065"/>
        <dbReference type="ChEBI" id="CHEBI:15377"/>
        <dbReference type="ChEBI" id="CHEBI:15378"/>
        <dbReference type="ChEBI" id="CHEBI:30616"/>
        <dbReference type="ChEBI" id="CHEBI:43474"/>
        <dbReference type="ChEBI" id="CHEBI:456216"/>
        <dbReference type="EC" id="5.6.2.4"/>
    </reaction>
</comment>
<dbReference type="InterPro" id="IPR027417">
    <property type="entry name" value="P-loop_NTPase"/>
</dbReference>
<dbReference type="GO" id="GO:0016787">
    <property type="term" value="F:hydrolase activity"/>
    <property type="evidence" value="ECO:0007669"/>
    <property type="project" value="UniProtKB-KW"/>
</dbReference>
<dbReference type="GO" id="GO:0006269">
    <property type="term" value="P:DNA replication, synthesis of primer"/>
    <property type="evidence" value="ECO:0007669"/>
    <property type="project" value="UniProtKB-KW"/>
</dbReference>
<feature type="binding site" evidence="12">
    <location>
        <position position="537"/>
    </location>
    <ligand>
        <name>Zn(2+)</name>
        <dbReference type="ChEBI" id="CHEBI:29105"/>
        <label>2</label>
    </ligand>
</feature>
<dbReference type="GO" id="GO:0043138">
    <property type="term" value="F:3'-5' DNA helicase activity"/>
    <property type="evidence" value="ECO:0007669"/>
    <property type="project" value="UniProtKB-EC"/>
</dbReference>
<dbReference type="GO" id="GO:0006270">
    <property type="term" value="P:DNA replication initiation"/>
    <property type="evidence" value="ECO:0007669"/>
    <property type="project" value="TreeGrafter"/>
</dbReference>
<evidence type="ECO:0000256" key="11">
    <source>
        <dbReference type="ARBA" id="ARBA00048988"/>
    </source>
</evidence>
<dbReference type="Pfam" id="PF00271">
    <property type="entry name" value="Helicase_C"/>
    <property type="match status" value="1"/>
</dbReference>
<organism evidence="14 15">
    <name type="scientific">Harryflintia acetispora</name>
    <dbReference type="NCBI Taxonomy" id="1849041"/>
    <lineage>
        <taxon>Bacteria</taxon>
        <taxon>Bacillati</taxon>
        <taxon>Bacillota</taxon>
        <taxon>Clostridia</taxon>
        <taxon>Eubacteriales</taxon>
        <taxon>Oscillospiraceae</taxon>
        <taxon>Harryflintia</taxon>
    </lineage>
</organism>
<keyword evidence="6 12" id="KW-0347">Helicase</keyword>
<keyword evidence="1 12" id="KW-0639">Primosome</keyword>
<comment type="function">
    <text evidence="12">Initiates the restart of stalled replication forks, which reloads the replicative helicase on sites other than the origin of replication. Recognizes and binds to abandoned replication forks and remodels them to uncover a helicase loading site. Promotes assembly of the primosome at these replication forks.</text>
</comment>
<evidence type="ECO:0000313" key="14">
    <source>
        <dbReference type="EMBL" id="TCL42980.1"/>
    </source>
</evidence>
<keyword evidence="3 12" id="KW-0479">Metal-binding</keyword>
<evidence type="ECO:0000256" key="9">
    <source>
        <dbReference type="ARBA" id="ARBA00023125"/>
    </source>
</evidence>
<feature type="binding site" evidence="12">
    <location>
        <position position="553"/>
    </location>
    <ligand>
        <name>Zn(2+)</name>
        <dbReference type="ChEBI" id="CHEBI:29105"/>
        <label>1</label>
    </ligand>
</feature>
<dbReference type="InterPro" id="IPR040498">
    <property type="entry name" value="PriA_CRR"/>
</dbReference>
<keyword evidence="5 12" id="KW-0378">Hydrolase</keyword>
<dbReference type="InterPro" id="IPR014001">
    <property type="entry name" value="Helicase_ATP-bd"/>
</dbReference>